<protein>
    <recommendedName>
        <fullName evidence="3">Mammalian ependymin-related protein 1</fullName>
    </recommendedName>
</protein>
<evidence type="ECO:0000313" key="6">
    <source>
        <dbReference type="Proteomes" id="UP000008144"/>
    </source>
</evidence>
<accession>F6T7K5</accession>
<comment type="function">
    <text evidence="1">Binds anionic lipids and gangliosides at acidic pH.</text>
</comment>
<dbReference type="PANTHER" id="PTHR10697:SF1">
    <property type="entry name" value="MAMMALIAN EPENDYMIN-RELATED PROTEIN 1"/>
    <property type="match status" value="1"/>
</dbReference>
<dbReference type="GO" id="GO:0005764">
    <property type="term" value="C:lysosome"/>
    <property type="evidence" value="ECO:0000318"/>
    <property type="project" value="GO_Central"/>
</dbReference>
<organism evidence="5 6">
    <name type="scientific">Ciona intestinalis</name>
    <name type="common">Transparent sea squirt</name>
    <name type="synonym">Ascidia intestinalis</name>
    <dbReference type="NCBI Taxonomy" id="7719"/>
    <lineage>
        <taxon>Eukaryota</taxon>
        <taxon>Metazoa</taxon>
        <taxon>Chordata</taxon>
        <taxon>Tunicata</taxon>
        <taxon>Ascidiacea</taxon>
        <taxon>Phlebobranchia</taxon>
        <taxon>Cionidae</taxon>
        <taxon>Ciona</taxon>
    </lineage>
</organism>
<keyword evidence="4" id="KW-0732">Signal</keyword>
<evidence type="ECO:0000256" key="4">
    <source>
        <dbReference type="SAM" id="SignalP"/>
    </source>
</evidence>
<gene>
    <name evidence="5" type="primary">LOC100184676</name>
</gene>
<name>F6T7K5_CIOIN</name>
<evidence type="ECO:0000256" key="3">
    <source>
        <dbReference type="ARBA" id="ARBA00020678"/>
    </source>
</evidence>
<keyword evidence="6" id="KW-1185">Reference proteome</keyword>
<dbReference type="GO" id="GO:0005509">
    <property type="term" value="F:calcium ion binding"/>
    <property type="evidence" value="ECO:0007669"/>
    <property type="project" value="InterPro"/>
</dbReference>
<feature type="signal peptide" evidence="4">
    <location>
        <begin position="1"/>
        <end position="18"/>
    </location>
</feature>
<dbReference type="PRINTS" id="PR00317">
    <property type="entry name" value="EPENDYMIN"/>
</dbReference>
<dbReference type="Pfam" id="PF00811">
    <property type="entry name" value="Ependymin"/>
    <property type="match status" value="1"/>
</dbReference>
<dbReference type="OMA" id="NQTCCKK"/>
<dbReference type="Proteomes" id="UP000008144">
    <property type="component" value="Chromosome 12"/>
</dbReference>
<dbReference type="InterPro" id="IPR001299">
    <property type="entry name" value="Ependymin"/>
</dbReference>
<dbReference type="AlphaFoldDB" id="F6T7K5"/>
<dbReference type="GO" id="GO:0007160">
    <property type="term" value="P:cell-matrix adhesion"/>
    <property type="evidence" value="ECO:0007669"/>
    <property type="project" value="InterPro"/>
</dbReference>
<dbReference type="HOGENOM" id="CLU_097673_1_0_1"/>
<comment type="similarity">
    <text evidence="2">Belongs to the ependymin family.</text>
</comment>
<proteinExistence type="inferred from homology"/>
<feature type="chain" id="PRO_5003342236" description="Mammalian ependymin-related protein 1" evidence="4">
    <location>
        <begin position="19"/>
        <end position="196"/>
    </location>
</feature>
<sequence length="196" mass="22043">MKLLVLFSFFACVALAAAQTPCVSPGVFEAKAYAFDHHERNFVIGKISYDENQERVRLVDAEYENSNLGQYDTLYAFKEKTQYRVDMKTKECTKSPLTGDYFPFGIFPKSTYTGSFILGSLSGPGTGVIVQEWYYKNADGGSVWVQLYTEHGCLPIQAIFIGHDSAGEEIDYHYEYMDVTLGVQDPAVFDVPKECL</sequence>
<dbReference type="FunCoup" id="F6T7K5">
    <property type="interactions" value="1"/>
</dbReference>
<reference evidence="5" key="2">
    <citation type="journal article" date="2008" name="Genome Biol.">
        <title>Improved genome assembly and evidence-based global gene model set for the chordate Ciona intestinalis: new insight into intron and operon populations.</title>
        <authorList>
            <person name="Satou Y."/>
            <person name="Mineta K."/>
            <person name="Ogasawara M."/>
            <person name="Sasakura Y."/>
            <person name="Shoguchi E."/>
            <person name="Ueno K."/>
            <person name="Yamada L."/>
            <person name="Matsumoto J."/>
            <person name="Wasserscheid J."/>
            <person name="Dewar K."/>
            <person name="Wiley G.B."/>
            <person name="Macmil S.L."/>
            <person name="Roe B.A."/>
            <person name="Zeller R.W."/>
            <person name="Hastings K.E."/>
            <person name="Lemaire P."/>
            <person name="Lindquist E."/>
            <person name="Endo T."/>
            <person name="Hotta K."/>
            <person name="Inaba K."/>
        </authorList>
    </citation>
    <scope>NUCLEOTIDE SEQUENCE [LARGE SCALE GENOMIC DNA]</scope>
    <source>
        <strain evidence="5">wild type</strain>
    </source>
</reference>
<dbReference type="EMBL" id="EAAA01000979">
    <property type="status" value="NOT_ANNOTATED_CDS"/>
    <property type="molecule type" value="Genomic_DNA"/>
</dbReference>
<evidence type="ECO:0000256" key="2">
    <source>
        <dbReference type="ARBA" id="ARBA00010771"/>
    </source>
</evidence>
<dbReference type="InParanoid" id="F6T7K5"/>
<dbReference type="PANTHER" id="PTHR10697">
    <property type="entry name" value="MAMMALIAN EPENDYMIN-RELATED PROTEIN 1"/>
    <property type="match status" value="1"/>
</dbReference>
<evidence type="ECO:0000313" key="5">
    <source>
        <dbReference type="Ensembl" id="ENSCINP00000015708.3"/>
    </source>
</evidence>
<dbReference type="GO" id="GO:0005576">
    <property type="term" value="C:extracellular region"/>
    <property type="evidence" value="ECO:0007669"/>
    <property type="project" value="InterPro"/>
</dbReference>
<dbReference type="GeneTree" id="ENSGT00940000164413"/>
<dbReference type="Ensembl" id="ENSCINT00000015708.3">
    <property type="protein sequence ID" value="ENSCINP00000015708.3"/>
    <property type="gene ID" value="ENSCING00000007666.3"/>
</dbReference>
<reference evidence="5" key="4">
    <citation type="submission" date="2025-09" db="UniProtKB">
        <authorList>
            <consortium name="Ensembl"/>
        </authorList>
    </citation>
    <scope>IDENTIFICATION</scope>
</reference>
<reference evidence="6" key="1">
    <citation type="journal article" date="2002" name="Science">
        <title>The draft genome of Ciona intestinalis: insights into chordate and vertebrate origins.</title>
        <authorList>
            <person name="Dehal P."/>
            <person name="Satou Y."/>
            <person name="Campbell R.K."/>
            <person name="Chapman J."/>
            <person name="Degnan B."/>
            <person name="De Tomaso A."/>
            <person name="Davidson B."/>
            <person name="Di Gregorio A."/>
            <person name="Gelpke M."/>
            <person name="Goodstein D.M."/>
            <person name="Harafuji N."/>
            <person name="Hastings K.E."/>
            <person name="Ho I."/>
            <person name="Hotta K."/>
            <person name="Huang W."/>
            <person name="Kawashima T."/>
            <person name="Lemaire P."/>
            <person name="Martinez D."/>
            <person name="Meinertzhagen I.A."/>
            <person name="Necula S."/>
            <person name="Nonaka M."/>
            <person name="Putnam N."/>
            <person name="Rash S."/>
            <person name="Saiga H."/>
            <person name="Satake M."/>
            <person name="Terry A."/>
            <person name="Yamada L."/>
            <person name="Wang H.G."/>
            <person name="Awazu S."/>
            <person name="Azumi K."/>
            <person name="Boore J."/>
            <person name="Branno M."/>
            <person name="Chin-Bow S."/>
            <person name="DeSantis R."/>
            <person name="Doyle S."/>
            <person name="Francino P."/>
            <person name="Keys D.N."/>
            <person name="Haga S."/>
            <person name="Hayashi H."/>
            <person name="Hino K."/>
            <person name="Imai K.S."/>
            <person name="Inaba K."/>
            <person name="Kano S."/>
            <person name="Kobayashi K."/>
            <person name="Kobayashi M."/>
            <person name="Lee B.I."/>
            <person name="Makabe K.W."/>
            <person name="Manohar C."/>
            <person name="Matassi G."/>
            <person name="Medina M."/>
            <person name="Mochizuki Y."/>
            <person name="Mount S."/>
            <person name="Morishita T."/>
            <person name="Miura S."/>
            <person name="Nakayama A."/>
            <person name="Nishizaka S."/>
            <person name="Nomoto H."/>
            <person name="Ohta F."/>
            <person name="Oishi K."/>
            <person name="Rigoutsos I."/>
            <person name="Sano M."/>
            <person name="Sasaki A."/>
            <person name="Sasakura Y."/>
            <person name="Shoguchi E."/>
            <person name="Shin-i T."/>
            <person name="Spagnuolo A."/>
            <person name="Stainier D."/>
            <person name="Suzuki M.M."/>
            <person name="Tassy O."/>
            <person name="Takatori N."/>
            <person name="Tokuoka M."/>
            <person name="Yagi K."/>
            <person name="Yoshizaki F."/>
            <person name="Wada S."/>
            <person name="Zhang C."/>
            <person name="Hyatt P.D."/>
            <person name="Larimer F."/>
            <person name="Detter C."/>
            <person name="Doggett N."/>
            <person name="Glavina T."/>
            <person name="Hawkins T."/>
            <person name="Richardson P."/>
            <person name="Lucas S."/>
            <person name="Kohara Y."/>
            <person name="Levine M."/>
            <person name="Satoh N."/>
            <person name="Rokhsar D.S."/>
        </authorList>
    </citation>
    <scope>NUCLEOTIDE SEQUENCE [LARGE SCALE GENOMIC DNA]</scope>
</reference>
<reference evidence="5" key="3">
    <citation type="submission" date="2025-08" db="UniProtKB">
        <authorList>
            <consortium name="Ensembl"/>
        </authorList>
    </citation>
    <scope>IDENTIFICATION</scope>
</reference>
<evidence type="ECO:0000256" key="1">
    <source>
        <dbReference type="ARBA" id="ARBA00002024"/>
    </source>
</evidence>